<dbReference type="OrthoDB" id="7413795at2"/>
<accession>A0A2K9NGL4</accession>
<dbReference type="EMBL" id="CP025612">
    <property type="protein sequence ID" value="AUN32240.1"/>
    <property type="molecule type" value="Genomic_DNA"/>
</dbReference>
<dbReference type="Pfam" id="PF07715">
    <property type="entry name" value="Plug"/>
    <property type="match status" value="1"/>
</dbReference>
<keyword evidence="3 11" id="KW-1134">Transmembrane beta strand</keyword>
<dbReference type="Pfam" id="PF00593">
    <property type="entry name" value="TonB_dep_Rec_b-barrel"/>
    <property type="match status" value="1"/>
</dbReference>
<gene>
    <name evidence="13" type="ORF">C0V82_17740</name>
</gene>
<keyword evidence="4" id="KW-0410">Iron transport</keyword>
<proteinExistence type="inferred from homology"/>
<evidence type="ECO:0000256" key="6">
    <source>
        <dbReference type="ARBA" id="ARBA00023004"/>
    </source>
</evidence>
<organism evidence="13 14">
    <name type="scientific">Niveispirillum cyanobacteriorum</name>
    <dbReference type="NCBI Taxonomy" id="1612173"/>
    <lineage>
        <taxon>Bacteria</taxon>
        <taxon>Pseudomonadati</taxon>
        <taxon>Pseudomonadota</taxon>
        <taxon>Alphaproteobacteria</taxon>
        <taxon>Rhodospirillales</taxon>
        <taxon>Azospirillaceae</taxon>
        <taxon>Niveispirillum</taxon>
    </lineage>
</organism>
<dbReference type="InterPro" id="IPR036942">
    <property type="entry name" value="Beta-barrel_TonB_sf"/>
</dbReference>
<dbReference type="KEGG" id="ncb:C0V82_17740"/>
<evidence type="ECO:0000256" key="1">
    <source>
        <dbReference type="ARBA" id="ARBA00004571"/>
    </source>
</evidence>
<dbReference type="Gene3D" id="2.40.170.20">
    <property type="entry name" value="TonB-dependent receptor, beta-barrel domain"/>
    <property type="match status" value="1"/>
</dbReference>
<dbReference type="GO" id="GO:0009279">
    <property type="term" value="C:cell outer membrane"/>
    <property type="evidence" value="ECO:0007669"/>
    <property type="project" value="UniProtKB-SubCell"/>
</dbReference>
<keyword evidence="8 12" id="KW-0798">TonB box</keyword>
<evidence type="ECO:0000256" key="3">
    <source>
        <dbReference type="ARBA" id="ARBA00022452"/>
    </source>
</evidence>
<dbReference type="CDD" id="cd01347">
    <property type="entry name" value="ligand_gated_channel"/>
    <property type="match status" value="1"/>
</dbReference>
<evidence type="ECO:0000256" key="7">
    <source>
        <dbReference type="ARBA" id="ARBA00023065"/>
    </source>
</evidence>
<evidence type="ECO:0000313" key="13">
    <source>
        <dbReference type="EMBL" id="AUN32240.1"/>
    </source>
</evidence>
<keyword evidence="13" id="KW-0675">Receptor</keyword>
<evidence type="ECO:0000256" key="2">
    <source>
        <dbReference type="ARBA" id="ARBA00022448"/>
    </source>
</evidence>
<evidence type="ECO:0000256" key="10">
    <source>
        <dbReference type="ARBA" id="ARBA00023237"/>
    </source>
</evidence>
<dbReference type="PANTHER" id="PTHR32552:SF81">
    <property type="entry name" value="TONB-DEPENDENT OUTER MEMBRANE RECEPTOR"/>
    <property type="match status" value="1"/>
</dbReference>
<protein>
    <submittedName>
        <fullName evidence="13">TonB-dependent receptor</fullName>
    </submittedName>
</protein>
<dbReference type="SUPFAM" id="SSF56935">
    <property type="entry name" value="Porins"/>
    <property type="match status" value="1"/>
</dbReference>
<keyword evidence="10 11" id="KW-0998">Cell outer membrane</keyword>
<evidence type="ECO:0000256" key="8">
    <source>
        <dbReference type="ARBA" id="ARBA00023077"/>
    </source>
</evidence>
<keyword evidence="14" id="KW-1185">Reference proteome</keyword>
<dbReference type="PROSITE" id="PS52016">
    <property type="entry name" value="TONB_DEPENDENT_REC_3"/>
    <property type="match status" value="1"/>
</dbReference>
<dbReference type="GO" id="GO:0006826">
    <property type="term" value="P:iron ion transport"/>
    <property type="evidence" value="ECO:0007669"/>
    <property type="project" value="UniProtKB-KW"/>
</dbReference>
<keyword evidence="6" id="KW-0408">Iron</keyword>
<dbReference type="Proteomes" id="UP000234752">
    <property type="component" value="Chromosome eg_2"/>
</dbReference>
<dbReference type="RefSeq" id="WP_102113784.1">
    <property type="nucleotide sequence ID" value="NZ_BMGN01000006.1"/>
</dbReference>
<evidence type="ECO:0000256" key="12">
    <source>
        <dbReference type="RuleBase" id="RU003357"/>
    </source>
</evidence>
<sequence>MKKLASRPAVRLLTLLLTGSAIVPAALAQADSAPVLEEIVVTAERRTQSLQDVPISATVLSGEDIVRKGVANLADIQQVSPSIAINQVNRSTYVNIRGVGIAQTAPSSSPGVAYYIDGQLIPHEQFISQSFYDIGSLEVLRGPQGTLTGQNSTGGAIYVRTPDPEFGVVKGFVDQTIASYDWYRTTGALNVGMGDNVAVRVAAVRDKRDSFSKNIGPSRSDPGNIDLEGARLNIALRNDAETLRINLRGEYFNSDSDNNAVKRRNDTVSTNPYVIQEDAISYLKQEGYRLSGELKLALSDSVDLRALTSWQDGSTTDQTDGDRTSTARPRPPASNVGRVGYTDTTIETLINEVNLLSTGDGPLTWVIGAFRMDEDIPITVLRDNNNTVNFVSSTSTIISKVTNKSQSVFGQANYFATEQWELIVGARHSWDDQTYNRIVSAGGTGISKLSSTKLTGKVGANYHATNDTMLYASLSRGYKAGGGNLPASSPAFGPETNLVYEAGWKTTLLDRRLRLNGSVFYSDYKDMQLASLANGLPLTQNAAAGQSMGGELELEGRFGALGFNAGLGYLDAEFAKNTTLQNTVANRNELVTKGSTLPFSPEWTVNAGVQYEIMAGETAITPRLQWSHVGKSYATPFPSLVTTLPSRDVFDARLSIDPTDAVRLELFVTNLFDETYIASQLQNSSSADGGIIYGARRQYGGRLTYRF</sequence>
<comment type="similarity">
    <text evidence="11 12">Belongs to the TonB-dependent receptor family.</text>
</comment>
<dbReference type="InterPro" id="IPR000531">
    <property type="entry name" value="Beta-barrel_TonB"/>
</dbReference>
<evidence type="ECO:0000256" key="4">
    <source>
        <dbReference type="ARBA" id="ARBA00022496"/>
    </source>
</evidence>
<evidence type="ECO:0000256" key="5">
    <source>
        <dbReference type="ARBA" id="ARBA00022692"/>
    </source>
</evidence>
<dbReference type="AlphaFoldDB" id="A0A2K9NGL4"/>
<dbReference type="InterPro" id="IPR012910">
    <property type="entry name" value="Plug_dom"/>
</dbReference>
<comment type="subcellular location">
    <subcellularLocation>
        <location evidence="1 11">Cell outer membrane</location>
        <topology evidence="1 11">Multi-pass membrane protein</topology>
    </subcellularLocation>
</comment>
<keyword evidence="7" id="KW-0406">Ion transport</keyword>
<keyword evidence="9 11" id="KW-0472">Membrane</keyword>
<name>A0A2K9NGL4_9PROT</name>
<reference evidence="13 14" key="1">
    <citation type="submission" date="2017-12" db="EMBL/GenBank/DDBJ databases">
        <title>Genomes of bacteria within cyanobacterial aggregates.</title>
        <authorList>
            <person name="Cai H."/>
        </authorList>
    </citation>
    <scope>NUCLEOTIDE SEQUENCE [LARGE SCALE GENOMIC DNA]</scope>
    <source>
        <strain evidence="13 14">TH16</strain>
    </source>
</reference>
<evidence type="ECO:0000256" key="11">
    <source>
        <dbReference type="PROSITE-ProRule" id="PRU01360"/>
    </source>
</evidence>
<keyword evidence="5 11" id="KW-0812">Transmembrane</keyword>
<evidence type="ECO:0000256" key="9">
    <source>
        <dbReference type="ARBA" id="ARBA00023136"/>
    </source>
</evidence>
<dbReference type="InterPro" id="IPR039426">
    <property type="entry name" value="TonB-dep_rcpt-like"/>
</dbReference>
<dbReference type="PANTHER" id="PTHR32552">
    <property type="entry name" value="FERRICHROME IRON RECEPTOR-RELATED"/>
    <property type="match status" value="1"/>
</dbReference>
<keyword evidence="2 11" id="KW-0813">Transport</keyword>
<evidence type="ECO:0000313" key="14">
    <source>
        <dbReference type="Proteomes" id="UP000234752"/>
    </source>
</evidence>